<accession>A0A292Q5X1</accession>
<feature type="compositionally biased region" description="Pro residues" evidence="16">
    <location>
        <begin position="511"/>
        <end position="523"/>
    </location>
</feature>
<feature type="domain" description="CUE" evidence="17">
    <location>
        <begin position="57"/>
        <end position="100"/>
    </location>
</feature>
<evidence type="ECO:0000256" key="13">
    <source>
        <dbReference type="ARBA" id="ARBA00023125"/>
    </source>
</evidence>
<dbReference type="CDD" id="cd14368">
    <property type="entry name" value="CUE_DEF1_like"/>
    <property type="match status" value="1"/>
</dbReference>
<feature type="compositionally biased region" description="Polar residues" evidence="16">
    <location>
        <begin position="735"/>
        <end position="749"/>
    </location>
</feature>
<dbReference type="Proteomes" id="UP001412239">
    <property type="component" value="Unassembled WGS sequence"/>
</dbReference>
<dbReference type="GO" id="GO:0006281">
    <property type="term" value="P:DNA repair"/>
    <property type="evidence" value="ECO:0007669"/>
    <property type="project" value="UniProtKB-KW"/>
</dbReference>
<evidence type="ECO:0000256" key="3">
    <source>
        <dbReference type="ARBA" id="ARBA00004574"/>
    </source>
</evidence>
<evidence type="ECO:0000256" key="2">
    <source>
        <dbReference type="ARBA" id="ARBA00004496"/>
    </source>
</evidence>
<feature type="compositionally biased region" description="Low complexity" evidence="16">
    <location>
        <begin position="902"/>
        <end position="911"/>
    </location>
</feature>
<dbReference type="EMBL" id="LN890955">
    <property type="protein sequence ID" value="CUS14814.1"/>
    <property type="molecule type" value="Genomic_DNA"/>
</dbReference>
<keyword evidence="9" id="KW-0227">DNA damage</keyword>
<feature type="compositionally biased region" description="Pro residues" evidence="16">
    <location>
        <begin position="324"/>
        <end position="344"/>
    </location>
</feature>
<dbReference type="InterPro" id="IPR041803">
    <property type="entry name" value="DEF1_CUE"/>
</dbReference>
<protein>
    <recommendedName>
        <fullName evidence="5">RNA polymerase II degradation factor 1</fullName>
    </recommendedName>
</protein>
<dbReference type="InterPro" id="IPR003892">
    <property type="entry name" value="CUE"/>
</dbReference>
<evidence type="ECO:0000256" key="14">
    <source>
        <dbReference type="ARBA" id="ARBA00023204"/>
    </source>
</evidence>
<feature type="compositionally biased region" description="Gly residues" evidence="16">
    <location>
        <begin position="977"/>
        <end position="992"/>
    </location>
</feature>
<feature type="compositionally biased region" description="Low complexity" evidence="16">
    <location>
        <begin position="867"/>
        <end position="885"/>
    </location>
</feature>
<dbReference type="InterPro" id="IPR051833">
    <property type="entry name" value="TC-DDR_regulator"/>
</dbReference>
<feature type="compositionally biased region" description="Pro residues" evidence="16">
    <location>
        <begin position="267"/>
        <end position="285"/>
    </location>
</feature>
<evidence type="ECO:0000313" key="18">
    <source>
        <dbReference type="EMBL" id="CUS14814.1"/>
    </source>
</evidence>
<organism evidence="18 19">
    <name type="scientific">Tuber aestivum</name>
    <name type="common">summer truffle</name>
    <dbReference type="NCBI Taxonomy" id="59557"/>
    <lineage>
        <taxon>Eukaryota</taxon>
        <taxon>Fungi</taxon>
        <taxon>Dikarya</taxon>
        <taxon>Ascomycota</taxon>
        <taxon>Pezizomycotina</taxon>
        <taxon>Pezizomycetes</taxon>
        <taxon>Pezizales</taxon>
        <taxon>Tuberaceae</taxon>
        <taxon>Tuber</taxon>
    </lineage>
</organism>
<keyword evidence="6" id="KW-0158">Chromosome</keyword>
<gene>
    <name evidence="18" type="ORF">GSTUAT00001099001</name>
</gene>
<evidence type="ECO:0000256" key="11">
    <source>
        <dbReference type="ARBA" id="ARBA00022843"/>
    </source>
</evidence>
<evidence type="ECO:0000256" key="5">
    <source>
        <dbReference type="ARBA" id="ARBA00020536"/>
    </source>
</evidence>
<dbReference type="PRINTS" id="PR01217">
    <property type="entry name" value="PRICHEXTENSN"/>
</dbReference>
<keyword evidence="15" id="KW-0539">Nucleus</keyword>
<feature type="compositionally biased region" description="Polar residues" evidence="16">
    <location>
        <begin position="917"/>
        <end position="932"/>
    </location>
</feature>
<feature type="compositionally biased region" description="Basic and acidic residues" evidence="16">
    <location>
        <begin position="105"/>
        <end position="120"/>
    </location>
</feature>
<evidence type="ECO:0000256" key="12">
    <source>
        <dbReference type="ARBA" id="ARBA00022895"/>
    </source>
</evidence>
<feature type="compositionally biased region" description="Polar residues" evidence="16">
    <location>
        <begin position="662"/>
        <end position="682"/>
    </location>
</feature>
<keyword evidence="8" id="KW-0597">Phosphoprotein</keyword>
<dbReference type="PROSITE" id="PS51140">
    <property type="entry name" value="CUE"/>
    <property type="match status" value="1"/>
</dbReference>
<sequence length="992" mass="104254">MSEVQTRPPAPRGRGSSRGGRGGFSARPARASHANGGSNASYDTFDDQGEIGQLKRPYVDELSQLQELFSDWTPDDLVTALDENGGDVQVTAEKISEGTTTQWGKVEKKSKDRSRSKVKEPSSVGANIDPYPPSSRPRGGGRASHESGRGPRGSRGGSEFRASRGGRSRGRSRKSSDRAEEAPTSAEGCGGYANTKATSLDDKKAADYAFSAWPEEANKETEANGASENFYAPDIHSEASKSNPDQATLPVPKPAPATSWASKLFSKPPPPPPASVQKIPSPPKQPAVQPEPAQPSVPEYQEPEPVEESLPPPKEASPEVQPAPATPEPVEPTPEPVEPEPVPGPEEEAAPEIPEAKPSPVQPLTEVNLERIEDTAPPPPTMTQASTIASSAPTPAAPVSLSAPPPPPPPPPPQHAVTTPQPAPSRPVHSGVVMPKGTPGRSSGYNRRILDQQEGVVMPGNHGAVEHATLQFGSMGLNGDIDDEEEVEQAETVSQPPQPSPIAQPVTSLPPTGPSQLPIPQPPVTETLPTPRQAPGLPVHPQAAPQQPSPQPPAAPQSMTQQQPHQLNSQLPSHYNRYAVPETQTQTKSFDTFAHSAQQQSIPPHQPQAQPQAYGNYAPSPLQHQQPQPSHIGVGVSAAPDQQQQYNYYNDRSQPPGFGAPYTSNYMQQAQSQQDAGANQQRASSGLGGGAGEGLGQVPTSAGTAGQVQQSTSRYPAQTGEQGSGHATPSPAIPTVQQTSQPHQPIGQHPTQAFQYGYQQHPYYGQFIPGSYYGQQFKNHQGMYAYPQAYMSPQYSDHASTPTGLGGFGAPSAQGRDGVAGLGDYNRMNTTAAQQQQQQQQALPQHTSAGGYGSGVPNFLSSRGLPQEQQQLGAGVGQQQAGQQGPTDESLKFGENKPPTGPSGTPSIPGQPGRPGSATSNLGPQHGGQTPASMYGSHLNHGLHGHQAQSQYGAGQGQSGTNQYSMYSGGYPQYGQTSGGRHGGGGWGGYGH</sequence>
<keyword evidence="7" id="KW-0963">Cytoplasm</keyword>
<evidence type="ECO:0000256" key="16">
    <source>
        <dbReference type="SAM" id="MobiDB-lite"/>
    </source>
</evidence>
<comment type="subcellular location">
    <subcellularLocation>
        <location evidence="3">Chromosome</location>
        <location evidence="3">Telomere</location>
    </subcellularLocation>
    <subcellularLocation>
        <location evidence="2">Cytoplasm</location>
    </subcellularLocation>
    <subcellularLocation>
        <location evidence="1">Nucleus</location>
    </subcellularLocation>
</comment>
<feature type="compositionally biased region" description="Low complexity" evidence="16">
    <location>
        <begin position="832"/>
        <end position="842"/>
    </location>
</feature>
<name>A0A292Q5X1_9PEZI</name>
<dbReference type="PANTHER" id="PTHR16308">
    <property type="entry name" value="UBIQUITIN ASSOCIATED PROTEIN 2-LIKE/LINGERER"/>
    <property type="match status" value="1"/>
</dbReference>
<feature type="compositionally biased region" description="Low complexity" evidence="16">
    <location>
        <begin position="383"/>
        <end position="402"/>
    </location>
</feature>
<feature type="region of interest" description="Disordered" evidence="16">
    <location>
        <begin position="1"/>
        <end position="48"/>
    </location>
</feature>
<evidence type="ECO:0000259" key="17">
    <source>
        <dbReference type="PROSITE" id="PS51140"/>
    </source>
</evidence>
<evidence type="ECO:0000256" key="4">
    <source>
        <dbReference type="ARBA" id="ARBA00005491"/>
    </source>
</evidence>
<evidence type="ECO:0000313" key="19">
    <source>
        <dbReference type="Proteomes" id="UP001412239"/>
    </source>
</evidence>
<evidence type="ECO:0000256" key="10">
    <source>
        <dbReference type="ARBA" id="ARBA00022786"/>
    </source>
</evidence>
<dbReference type="GO" id="GO:0005634">
    <property type="term" value="C:nucleus"/>
    <property type="evidence" value="ECO:0007669"/>
    <property type="project" value="UniProtKB-SubCell"/>
</dbReference>
<dbReference type="PANTHER" id="PTHR16308:SF13">
    <property type="entry name" value="PROTEIN LINGERER"/>
    <property type="match status" value="1"/>
</dbReference>
<feature type="compositionally biased region" description="Low complexity" evidence="16">
    <location>
        <begin position="595"/>
        <end position="631"/>
    </location>
</feature>
<feature type="compositionally biased region" description="Basic residues" evidence="16">
    <location>
        <begin position="164"/>
        <end position="173"/>
    </location>
</feature>
<dbReference type="AlphaFoldDB" id="A0A292Q5X1"/>
<keyword evidence="13" id="KW-0238">DNA-binding</keyword>
<feature type="compositionally biased region" description="Acidic residues" evidence="16">
    <location>
        <begin position="480"/>
        <end position="489"/>
    </location>
</feature>
<keyword evidence="10" id="KW-0833">Ubl conjugation pathway</keyword>
<keyword evidence="19" id="KW-1185">Reference proteome</keyword>
<feature type="compositionally biased region" description="Polar residues" evidence="16">
    <location>
        <begin position="698"/>
        <end position="727"/>
    </location>
</feature>
<evidence type="ECO:0000256" key="1">
    <source>
        <dbReference type="ARBA" id="ARBA00004123"/>
    </source>
</evidence>
<feature type="region of interest" description="Disordered" evidence="16">
    <location>
        <begin position="796"/>
        <end position="992"/>
    </location>
</feature>
<keyword evidence="12" id="KW-0779">Telomere</keyword>
<reference evidence="18" key="1">
    <citation type="submission" date="2015-10" db="EMBL/GenBank/DDBJ databases">
        <authorList>
            <person name="Regsiter A."/>
            <person name="william w."/>
        </authorList>
    </citation>
    <scope>NUCLEOTIDE SEQUENCE</scope>
    <source>
        <strain evidence="18">Montdore</strain>
    </source>
</reference>
<dbReference type="GO" id="GO:0005737">
    <property type="term" value="C:cytoplasm"/>
    <property type="evidence" value="ECO:0007669"/>
    <property type="project" value="UniProtKB-SubCell"/>
</dbReference>
<evidence type="ECO:0000256" key="7">
    <source>
        <dbReference type="ARBA" id="ARBA00022490"/>
    </source>
</evidence>
<proteinExistence type="inferred from homology"/>
<dbReference type="GO" id="GO:0000781">
    <property type="term" value="C:chromosome, telomeric region"/>
    <property type="evidence" value="ECO:0007669"/>
    <property type="project" value="UniProtKB-SubCell"/>
</dbReference>
<evidence type="ECO:0000256" key="9">
    <source>
        <dbReference type="ARBA" id="ARBA00022763"/>
    </source>
</evidence>
<feature type="compositionally biased region" description="Gly residues" evidence="16">
    <location>
        <begin position="686"/>
        <end position="695"/>
    </location>
</feature>
<feature type="region of interest" description="Disordered" evidence="16">
    <location>
        <begin position="647"/>
        <end position="749"/>
    </location>
</feature>
<comment type="similarity">
    <text evidence="4">Belongs to the DEF1 family.</text>
</comment>
<feature type="region of interest" description="Disordered" evidence="16">
    <location>
        <begin position="215"/>
        <end position="635"/>
    </location>
</feature>
<evidence type="ECO:0000256" key="8">
    <source>
        <dbReference type="ARBA" id="ARBA00022553"/>
    </source>
</evidence>
<evidence type="ECO:0000256" key="15">
    <source>
        <dbReference type="ARBA" id="ARBA00023242"/>
    </source>
</evidence>
<keyword evidence="11" id="KW-0832">Ubl conjugation</keyword>
<feature type="compositionally biased region" description="Pro residues" evidence="16">
    <location>
        <begin position="403"/>
        <end position="414"/>
    </location>
</feature>
<dbReference type="Pfam" id="PF02845">
    <property type="entry name" value="CUE"/>
    <property type="match status" value="1"/>
</dbReference>
<dbReference type="GO" id="GO:0043130">
    <property type="term" value="F:ubiquitin binding"/>
    <property type="evidence" value="ECO:0007669"/>
    <property type="project" value="InterPro"/>
</dbReference>
<dbReference type="GO" id="GO:0003677">
    <property type="term" value="F:DNA binding"/>
    <property type="evidence" value="ECO:0007669"/>
    <property type="project" value="UniProtKB-KW"/>
</dbReference>
<keyword evidence="14" id="KW-0234">DNA repair</keyword>
<feature type="region of interest" description="Disordered" evidence="16">
    <location>
        <begin position="77"/>
        <end position="202"/>
    </location>
</feature>
<evidence type="ECO:0000256" key="6">
    <source>
        <dbReference type="ARBA" id="ARBA00022454"/>
    </source>
</evidence>